<keyword evidence="3" id="KW-0378">Hydrolase</keyword>
<evidence type="ECO:0000256" key="2">
    <source>
        <dbReference type="ARBA" id="ARBA00012379"/>
    </source>
</evidence>
<proteinExistence type="inferred from homology"/>
<evidence type="ECO:0000256" key="5">
    <source>
        <dbReference type="ARBA" id="ARBA00047686"/>
    </source>
</evidence>
<dbReference type="Proteomes" id="UP001484199">
    <property type="component" value="Chromosome"/>
</dbReference>
<comment type="catalytic activity">
    <reaction evidence="5">
        <text>dUTP + H2O = dUMP + diphosphate + H(+)</text>
        <dbReference type="Rhea" id="RHEA:10248"/>
        <dbReference type="ChEBI" id="CHEBI:15377"/>
        <dbReference type="ChEBI" id="CHEBI:15378"/>
        <dbReference type="ChEBI" id="CHEBI:33019"/>
        <dbReference type="ChEBI" id="CHEBI:61555"/>
        <dbReference type="ChEBI" id="CHEBI:246422"/>
        <dbReference type="EC" id="3.6.1.23"/>
    </reaction>
</comment>
<comment type="similarity">
    <text evidence="1">Belongs to the dUTPase family.</text>
</comment>
<dbReference type="InterPro" id="IPR033704">
    <property type="entry name" value="dUTPase_trimeric"/>
</dbReference>
<accession>A0ABZ2U8C0</accession>
<dbReference type="Gene3D" id="2.70.40.10">
    <property type="match status" value="1"/>
</dbReference>
<sequence length="155" mass="17930">MTNKVKFFFEIVNAYKNKGINLPQRQTLFSAGYDFESAIDIIIKPQELFLLPTGIKSCFDHDKILFIYPRSSLSIKKGLIMPNGVGIIDSDYYNNPENEGHIFIPLYNFFDKEIQIRKTERIAQGILQDFYLTNNDFVANNKIRKDGFGSTNKMK</sequence>
<dbReference type="RefSeq" id="WP_341266354.1">
    <property type="nucleotide sequence ID" value="NZ_CP146843.1"/>
</dbReference>
<dbReference type="InterPro" id="IPR008181">
    <property type="entry name" value="dUTPase"/>
</dbReference>
<reference evidence="7" key="1">
    <citation type="submission" date="2024-03" db="EMBL/GenBank/DDBJ databases">
        <title>The Complete Genome of 'Candidatus Phytoplasma fraxini' AshY1 from the Ash Yellows Group.</title>
        <authorList>
            <person name="Boehm J.W."/>
            <person name="Huettel B."/>
            <person name="Schneider B."/>
            <person name="Kube M."/>
        </authorList>
    </citation>
    <scope>NUCLEOTIDE SEQUENCE [LARGE SCALE GENOMIC DNA]</scope>
    <source>
        <strain evidence="7">AshY1</strain>
    </source>
</reference>
<evidence type="ECO:0000256" key="3">
    <source>
        <dbReference type="ARBA" id="ARBA00022801"/>
    </source>
</evidence>
<name>A0ABZ2U8C0_ASHYP</name>
<evidence type="ECO:0000256" key="1">
    <source>
        <dbReference type="ARBA" id="ARBA00006581"/>
    </source>
</evidence>
<feature type="domain" description="dUTPase-like" evidence="6">
    <location>
        <begin position="20"/>
        <end position="151"/>
    </location>
</feature>
<evidence type="ECO:0000313" key="7">
    <source>
        <dbReference type="EMBL" id="WYY26450.1"/>
    </source>
</evidence>
<evidence type="ECO:0000259" key="6">
    <source>
        <dbReference type="Pfam" id="PF00692"/>
    </source>
</evidence>
<keyword evidence="8" id="KW-1185">Reference proteome</keyword>
<dbReference type="InterPro" id="IPR029054">
    <property type="entry name" value="dUTPase-like"/>
</dbReference>
<dbReference type="EC" id="3.6.1.23" evidence="2"/>
<gene>
    <name evidence="7" type="ORF">AshY1_03360</name>
</gene>
<dbReference type="Pfam" id="PF00692">
    <property type="entry name" value="dUTPase"/>
    <property type="match status" value="1"/>
</dbReference>
<dbReference type="SUPFAM" id="SSF51283">
    <property type="entry name" value="dUTPase-like"/>
    <property type="match status" value="1"/>
</dbReference>
<evidence type="ECO:0000313" key="8">
    <source>
        <dbReference type="Proteomes" id="UP001484199"/>
    </source>
</evidence>
<dbReference type="EMBL" id="CP146843">
    <property type="protein sequence ID" value="WYY26450.1"/>
    <property type="molecule type" value="Genomic_DNA"/>
</dbReference>
<dbReference type="InterPro" id="IPR036157">
    <property type="entry name" value="dUTPase-like_sf"/>
</dbReference>
<evidence type="ECO:0000256" key="4">
    <source>
        <dbReference type="ARBA" id="ARBA00023080"/>
    </source>
</evidence>
<dbReference type="CDD" id="cd07557">
    <property type="entry name" value="trimeric_dUTPase"/>
    <property type="match status" value="1"/>
</dbReference>
<organism evidence="7 8">
    <name type="scientific">Ash yellows phytoplasma</name>
    <dbReference type="NCBI Taxonomy" id="35780"/>
    <lineage>
        <taxon>Bacteria</taxon>
        <taxon>Bacillati</taxon>
        <taxon>Mycoplasmatota</taxon>
        <taxon>Mollicutes</taxon>
        <taxon>Acholeplasmatales</taxon>
        <taxon>Acholeplasmataceae</taxon>
        <taxon>Candidatus Phytoplasma</taxon>
        <taxon>16SrVII (Ash yellows group)</taxon>
    </lineage>
</organism>
<protein>
    <recommendedName>
        <fullName evidence="2">dUTP diphosphatase</fullName>
        <ecNumber evidence="2">3.6.1.23</ecNumber>
    </recommendedName>
</protein>
<dbReference type="PANTHER" id="PTHR11241">
    <property type="entry name" value="DEOXYURIDINE 5'-TRIPHOSPHATE NUCLEOTIDOHYDROLASE"/>
    <property type="match status" value="1"/>
</dbReference>
<keyword evidence="4" id="KW-0546">Nucleotide metabolism</keyword>
<dbReference type="PANTHER" id="PTHR11241:SF0">
    <property type="entry name" value="DEOXYURIDINE 5'-TRIPHOSPHATE NUCLEOTIDOHYDROLASE"/>
    <property type="match status" value="1"/>
</dbReference>